<dbReference type="SUPFAM" id="SSF53098">
    <property type="entry name" value="Ribonuclease H-like"/>
    <property type="match status" value="1"/>
</dbReference>
<feature type="domain" description="Transposase Tn5 dimerisation" evidence="1">
    <location>
        <begin position="1"/>
        <end position="61"/>
    </location>
</feature>
<evidence type="ECO:0000313" key="3">
    <source>
        <dbReference type="Proteomes" id="UP000004200"/>
    </source>
</evidence>
<dbReference type="EMBL" id="AFWT01000001">
    <property type="protein sequence ID" value="EGV33846.1"/>
    <property type="molecule type" value="Genomic_DNA"/>
</dbReference>
<dbReference type="InterPro" id="IPR014737">
    <property type="entry name" value="Transposase_Tn5-like_C"/>
</dbReference>
<gene>
    <name evidence="2" type="ORF">ThidrDRAFT_0001</name>
</gene>
<dbReference type="RefSeq" id="WP_007038717.1">
    <property type="nucleotide sequence ID" value="NZ_AFWT01000001.1"/>
</dbReference>
<protein>
    <submittedName>
        <fullName evidence="2">Transposase IS4 family protein</fullName>
    </submittedName>
</protein>
<accession>G2DVU0</accession>
<sequence>YILAKKPVPKQSPRLNEVLRLIARQGGFLGRKGDGEPGVKSIWLGLQRIRDVAAGIKYAKESHDL</sequence>
<dbReference type="Gene3D" id="1.10.740.10">
    <property type="entry name" value="Transferase Inhibitor Protein From Tn5, Chain"/>
    <property type="match status" value="1"/>
</dbReference>
<organism evidence="2 3">
    <name type="scientific">Thiorhodococcus drewsii AZ1</name>
    <dbReference type="NCBI Taxonomy" id="765913"/>
    <lineage>
        <taxon>Bacteria</taxon>
        <taxon>Pseudomonadati</taxon>
        <taxon>Pseudomonadota</taxon>
        <taxon>Gammaproteobacteria</taxon>
        <taxon>Chromatiales</taxon>
        <taxon>Chromatiaceae</taxon>
        <taxon>Thiorhodococcus</taxon>
    </lineage>
</organism>
<keyword evidence="3" id="KW-1185">Reference proteome</keyword>
<feature type="non-terminal residue" evidence="2">
    <location>
        <position position="1"/>
    </location>
</feature>
<dbReference type="eggNOG" id="COG3385">
    <property type="taxonomic scope" value="Bacteria"/>
</dbReference>
<evidence type="ECO:0000313" key="2">
    <source>
        <dbReference type="EMBL" id="EGV33846.1"/>
    </source>
</evidence>
<comment type="caution">
    <text evidence="2">The sequence shown here is derived from an EMBL/GenBank/DDBJ whole genome shotgun (WGS) entry which is preliminary data.</text>
</comment>
<proteinExistence type="predicted"/>
<dbReference type="InterPro" id="IPR012337">
    <property type="entry name" value="RNaseH-like_sf"/>
</dbReference>
<dbReference type="Proteomes" id="UP000004200">
    <property type="component" value="Unassembled WGS sequence"/>
</dbReference>
<dbReference type="InterPro" id="IPR003201">
    <property type="entry name" value="Transposase_Tn5"/>
</dbReference>
<name>G2DVU0_9GAMM</name>
<dbReference type="Pfam" id="PF02281">
    <property type="entry name" value="Dimer_Tnp_Tn5"/>
    <property type="match status" value="1"/>
</dbReference>
<evidence type="ECO:0000259" key="1">
    <source>
        <dbReference type="Pfam" id="PF02281"/>
    </source>
</evidence>
<dbReference type="STRING" id="765913.ThidrDRAFT_0001"/>
<reference evidence="2 3" key="1">
    <citation type="submission" date="2011-06" db="EMBL/GenBank/DDBJ databases">
        <title>The draft genome of Thiorhodococcus drewsii AZ1.</title>
        <authorList>
            <consortium name="US DOE Joint Genome Institute (JGI-PGF)"/>
            <person name="Lucas S."/>
            <person name="Han J."/>
            <person name="Lapidus A."/>
            <person name="Cheng J.-F."/>
            <person name="Goodwin L."/>
            <person name="Pitluck S."/>
            <person name="Peters L."/>
            <person name="Land M.L."/>
            <person name="Hauser L."/>
            <person name="Vogl K."/>
            <person name="Liu Z."/>
            <person name="Imhoff J."/>
            <person name="Thiel V."/>
            <person name="Frigaard N.-U."/>
            <person name="Bryant D.A."/>
            <person name="Woyke T.J."/>
        </authorList>
    </citation>
    <scope>NUCLEOTIDE SEQUENCE [LARGE SCALE GENOMIC DNA]</scope>
    <source>
        <strain evidence="2 3">AZ1</strain>
    </source>
</reference>
<dbReference type="AlphaFoldDB" id="G2DVU0"/>